<dbReference type="EMBL" id="JBEDNZ010000003">
    <property type="protein sequence ID" value="KAL0850481.1"/>
    <property type="molecule type" value="Genomic_DNA"/>
</dbReference>
<keyword evidence="3" id="KW-1133">Transmembrane helix</keyword>
<evidence type="ECO:0008006" key="8">
    <source>
        <dbReference type="Google" id="ProtNLM"/>
    </source>
</evidence>
<keyword evidence="3" id="KW-0472">Membrane</keyword>
<evidence type="ECO:0000313" key="7">
    <source>
        <dbReference type="Proteomes" id="UP001549921"/>
    </source>
</evidence>
<dbReference type="PANTHER" id="PTHR43157:SF31">
    <property type="entry name" value="PHOSPHATIDYLINOSITOL-GLYCAN BIOSYNTHESIS CLASS F PROTEIN"/>
    <property type="match status" value="1"/>
</dbReference>
<evidence type="ECO:0000313" key="6">
    <source>
        <dbReference type="Proteomes" id="UP001549920"/>
    </source>
</evidence>
<dbReference type="AlphaFoldDB" id="A0ABD0TMC9"/>
<keyword evidence="1" id="KW-0560">Oxidoreductase</keyword>
<dbReference type="InterPro" id="IPR002347">
    <property type="entry name" value="SDR_fam"/>
</dbReference>
<dbReference type="PANTHER" id="PTHR43157">
    <property type="entry name" value="PHOSPHATIDYLINOSITOL-GLYCAN BIOSYNTHESIS CLASS F PROTEIN-RELATED"/>
    <property type="match status" value="1"/>
</dbReference>
<keyword evidence="3" id="KW-0812">Transmembrane</keyword>
<organism evidence="4 7">
    <name type="scientific">Loxostege sticticalis</name>
    <name type="common">Beet webworm moth</name>
    <dbReference type="NCBI Taxonomy" id="481309"/>
    <lineage>
        <taxon>Eukaryota</taxon>
        <taxon>Metazoa</taxon>
        <taxon>Ecdysozoa</taxon>
        <taxon>Arthropoda</taxon>
        <taxon>Hexapoda</taxon>
        <taxon>Insecta</taxon>
        <taxon>Pterygota</taxon>
        <taxon>Neoptera</taxon>
        <taxon>Endopterygota</taxon>
        <taxon>Lepidoptera</taxon>
        <taxon>Glossata</taxon>
        <taxon>Ditrysia</taxon>
        <taxon>Pyraloidea</taxon>
        <taxon>Crambidae</taxon>
        <taxon>Pyraustinae</taxon>
        <taxon>Loxostege</taxon>
    </lineage>
</organism>
<evidence type="ECO:0000313" key="5">
    <source>
        <dbReference type="EMBL" id="KAL0896033.1"/>
    </source>
</evidence>
<dbReference type="PRINTS" id="PR00081">
    <property type="entry name" value="GDHRDH"/>
</dbReference>
<reference evidence="6 7" key="1">
    <citation type="submission" date="2024-06" db="EMBL/GenBank/DDBJ databases">
        <title>A chromosome-level genome assembly of beet webworm, Loxostege sticticalis.</title>
        <authorList>
            <person name="Zhang Y."/>
        </authorList>
    </citation>
    <scope>NUCLEOTIDE SEQUENCE [LARGE SCALE GENOMIC DNA]</scope>
    <source>
        <strain evidence="5">AQ026</strain>
        <strain evidence="4">AQ028</strain>
        <tissue evidence="4">Male pupae</tissue>
        <tissue evidence="5">Whole body</tissue>
    </source>
</reference>
<dbReference type="InterPro" id="IPR036291">
    <property type="entry name" value="NAD(P)-bd_dom_sf"/>
</dbReference>
<dbReference type="SUPFAM" id="SSF51735">
    <property type="entry name" value="NAD(P)-binding Rossmann-fold domains"/>
    <property type="match status" value="1"/>
</dbReference>
<evidence type="ECO:0000313" key="4">
    <source>
        <dbReference type="EMBL" id="KAL0850481.1"/>
    </source>
</evidence>
<name>A0ABD0TMC9_LOXSC</name>
<comment type="caution">
    <text evidence="4">The sequence shown here is derived from an EMBL/GenBank/DDBJ whole genome shotgun (WGS) entry which is preliminary data.</text>
</comment>
<dbReference type="Pfam" id="PF00106">
    <property type="entry name" value="adh_short"/>
    <property type="match status" value="1"/>
</dbReference>
<feature type="transmembrane region" description="Helical" evidence="3">
    <location>
        <begin position="6"/>
        <end position="22"/>
    </location>
</feature>
<comment type="similarity">
    <text evidence="2">Belongs to the short-chain dehydrogenases/reductases (SDR) family.</text>
</comment>
<evidence type="ECO:0000256" key="1">
    <source>
        <dbReference type="ARBA" id="ARBA00023002"/>
    </source>
</evidence>
<gene>
    <name evidence="5" type="ORF">ABMA27_012015</name>
    <name evidence="4" type="ORF">ABMA28_012276</name>
</gene>
<dbReference type="PRINTS" id="PR00080">
    <property type="entry name" value="SDRFAMILY"/>
</dbReference>
<dbReference type="CDD" id="cd05327">
    <property type="entry name" value="retinol-DH_like_SDR_c_like"/>
    <property type="match status" value="1"/>
</dbReference>
<dbReference type="EMBL" id="JBEUOH010000003">
    <property type="protein sequence ID" value="KAL0896033.1"/>
    <property type="molecule type" value="Genomic_DNA"/>
</dbReference>
<evidence type="ECO:0000256" key="2">
    <source>
        <dbReference type="RuleBase" id="RU000363"/>
    </source>
</evidence>
<protein>
    <recommendedName>
        <fullName evidence="8">Retinol dehydrogenase 11</fullName>
    </recommendedName>
</protein>
<proteinExistence type="inferred from homology"/>
<dbReference type="Gene3D" id="3.40.50.720">
    <property type="entry name" value="NAD(P)-binding Rossmann-like Domain"/>
    <property type="match status" value="1"/>
</dbReference>
<sequence length="337" mass="38039">MVAPSVIYAAVPISVLVAIGLIRKWRSRNWAKCRSNTCLRGKTYLITGASSGIGLETAKALVKRKARIILACRDVVKTKALIANIRKEQPYGGELIPMQLDLASFESIEKFVEVIKAGFYKIDVLINNAGVAVPLKLDLKTKEGFEIHFGVNHLGHFYLTQLLLDHLKKGSPSRIVIVSSLLHEKGEINFNDLNSRAEIELAKQGKTRGRHISAYNNSKLMNVYFMRGLSDRLKGTGIDVSTCCPGFCYTSLFRHSIKWYHYIFMAPIFLLFMKTAKQGAQTVVYCASDYSIEGKTNKMYRECAEYESKYPFDKEVENKLWEVSEQLIKARKPIPIA</sequence>
<accession>A0ABD0TMC9</accession>
<keyword evidence="6" id="KW-1185">Reference proteome</keyword>
<dbReference type="Proteomes" id="UP001549921">
    <property type="component" value="Unassembled WGS sequence"/>
</dbReference>
<evidence type="ECO:0000256" key="3">
    <source>
        <dbReference type="SAM" id="Phobius"/>
    </source>
</evidence>
<dbReference type="GO" id="GO:0016491">
    <property type="term" value="F:oxidoreductase activity"/>
    <property type="evidence" value="ECO:0007669"/>
    <property type="project" value="UniProtKB-KW"/>
</dbReference>
<dbReference type="Proteomes" id="UP001549920">
    <property type="component" value="Unassembled WGS sequence"/>
</dbReference>